<accession>A0A023G421</accession>
<dbReference type="EMBL" id="GBBM01006926">
    <property type="protein sequence ID" value="JAC28492.1"/>
    <property type="molecule type" value="mRNA"/>
</dbReference>
<dbReference type="Gene3D" id="2.10.25.10">
    <property type="entry name" value="Laminin"/>
    <property type="match status" value="1"/>
</dbReference>
<feature type="chain" id="PRO_5001521644" evidence="1">
    <location>
        <begin position="35"/>
        <end position="97"/>
    </location>
</feature>
<proteinExistence type="evidence at transcript level"/>
<name>A0A023G421_AMBTT</name>
<feature type="non-terminal residue" evidence="2">
    <location>
        <position position="1"/>
    </location>
</feature>
<dbReference type="AlphaFoldDB" id="A0A023G421"/>
<sequence>SGRPTFLPTKQFDMAMKFLLLTVVALVVLEATIAEKHNCRKGEMYKTADFISCAERKCADLQGGNQSCSRIFFSGCYCRDKLYRRKSDNMCVQKDEC</sequence>
<dbReference type="InterPro" id="IPR036084">
    <property type="entry name" value="Ser_inhib-like_sf"/>
</dbReference>
<protein>
    <submittedName>
        <fullName evidence="2">Putative tick til 8</fullName>
    </submittedName>
</protein>
<reference evidence="2" key="1">
    <citation type="submission" date="2014-03" db="EMBL/GenBank/DDBJ databases">
        <title>The sialotranscriptome of Amblyomma triste, Amblyomma parvum and Amblyomma cajennense ticks, uncovered by 454-based RNA-seq.</title>
        <authorList>
            <person name="Garcia G.R."/>
            <person name="Gardinassi L.G."/>
            <person name="Ribeiro J.M."/>
            <person name="Anatriello E."/>
            <person name="Ferreira B.R."/>
            <person name="Moreira H.N."/>
            <person name="Mafra C."/>
            <person name="Olegario M.M."/>
            <person name="Szabo P.J."/>
            <person name="Miranda-Santos I.K."/>
            <person name="Maruyama S.R."/>
        </authorList>
    </citation>
    <scope>NUCLEOTIDE SEQUENCE</scope>
    <source>
        <strain evidence="2">Mato Grasso do Sul</strain>
        <tissue evidence="2">Salivary glands</tissue>
    </source>
</reference>
<keyword evidence="1" id="KW-0732">Signal</keyword>
<dbReference type="SUPFAM" id="SSF57567">
    <property type="entry name" value="Serine protease inhibitors"/>
    <property type="match status" value="1"/>
</dbReference>
<evidence type="ECO:0000256" key="1">
    <source>
        <dbReference type="SAM" id="SignalP"/>
    </source>
</evidence>
<evidence type="ECO:0000313" key="2">
    <source>
        <dbReference type="EMBL" id="JAC28492.1"/>
    </source>
</evidence>
<organism evidence="2">
    <name type="scientific">Amblyomma triste</name>
    <name type="common">Neotropical tick</name>
    <dbReference type="NCBI Taxonomy" id="251400"/>
    <lineage>
        <taxon>Eukaryota</taxon>
        <taxon>Metazoa</taxon>
        <taxon>Ecdysozoa</taxon>
        <taxon>Arthropoda</taxon>
        <taxon>Chelicerata</taxon>
        <taxon>Arachnida</taxon>
        <taxon>Acari</taxon>
        <taxon>Parasitiformes</taxon>
        <taxon>Ixodida</taxon>
        <taxon>Ixodoidea</taxon>
        <taxon>Ixodidae</taxon>
        <taxon>Amblyomminae</taxon>
        <taxon>Amblyomma</taxon>
    </lineage>
</organism>
<feature type="signal peptide" evidence="1">
    <location>
        <begin position="1"/>
        <end position="34"/>
    </location>
</feature>